<evidence type="ECO:0000256" key="2">
    <source>
        <dbReference type="ARBA" id="ARBA00022679"/>
    </source>
</evidence>
<dbReference type="AlphaFoldDB" id="A0A4R6U1V3"/>
<dbReference type="OrthoDB" id="146133at2"/>
<proteinExistence type="predicted"/>
<evidence type="ECO:0000313" key="5">
    <source>
        <dbReference type="Proteomes" id="UP000295632"/>
    </source>
</evidence>
<organism evidence="4 5">
    <name type="scientific">Aureibacillus halotolerans</name>
    <dbReference type="NCBI Taxonomy" id="1508390"/>
    <lineage>
        <taxon>Bacteria</taxon>
        <taxon>Bacillati</taxon>
        <taxon>Bacillota</taxon>
        <taxon>Bacilli</taxon>
        <taxon>Bacillales</taxon>
        <taxon>Bacillaceae</taxon>
        <taxon>Aureibacillus</taxon>
    </lineage>
</organism>
<dbReference type="PANTHER" id="PTHR43861">
    <property type="entry name" value="TRANS-ACONITATE 2-METHYLTRANSFERASE-RELATED"/>
    <property type="match status" value="1"/>
</dbReference>
<sequence length="348" mass="39995">MKLREYKQMAHARKWMKKNMPILTTWHAYVGYELDLFTTFKKPISLQTAADQRNLSQDLLARWVDVGLAVGHLKEKQQLIQVKNYNKMPVKKTKTNMSGILLKEMMELHIPTLLSYPELMRQKSKQEFNADKHGEIVAETSSLLEGLALKKLYKVVKKRNSQSVLDIGCGHGGYLSKLAEKFPELSLTGIDINETVIEEAKHRNANQNIRFMNENVMSMPQTEERFDIVMMNNVFHYIAPSQRQKLFEKAAQLLSPNGQLFIVTPIKNPKHGKPFSSAFNSFFTAFENLYPLPSAKEIHQFSKTAHTKPVNSTSIVREGGWYVFILENKRKEVAMLKPITTQTRVPVK</sequence>
<keyword evidence="5" id="KW-1185">Reference proteome</keyword>
<comment type="caution">
    <text evidence="4">The sequence shown here is derived from an EMBL/GenBank/DDBJ whole genome shotgun (WGS) entry which is preliminary data.</text>
</comment>
<dbReference type="SUPFAM" id="SSF53335">
    <property type="entry name" value="S-adenosyl-L-methionine-dependent methyltransferases"/>
    <property type="match status" value="1"/>
</dbReference>
<protein>
    <submittedName>
        <fullName evidence="4">Methyltransferase family protein</fullName>
    </submittedName>
</protein>
<keyword evidence="1 4" id="KW-0489">Methyltransferase</keyword>
<dbReference type="GO" id="GO:0032259">
    <property type="term" value="P:methylation"/>
    <property type="evidence" value="ECO:0007669"/>
    <property type="project" value="UniProtKB-KW"/>
</dbReference>
<dbReference type="PANTHER" id="PTHR43861:SF1">
    <property type="entry name" value="TRANS-ACONITATE 2-METHYLTRANSFERASE"/>
    <property type="match status" value="1"/>
</dbReference>
<keyword evidence="2 4" id="KW-0808">Transferase</keyword>
<dbReference type="InterPro" id="IPR029063">
    <property type="entry name" value="SAM-dependent_MTases_sf"/>
</dbReference>
<dbReference type="GO" id="GO:0008168">
    <property type="term" value="F:methyltransferase activity"/>
    <property type="evidence" value="ECO:0007669"/>
    <property type="project" value="UniProtKB-KW"/>
</dbReference>
<dbReference type="CDD" id="cd02440">
    <property type="entry name" value="AdoMet_MTases"/>
    <property type="match status" value="1"/>
</dbReference>
<dbReference type="Pfam" id="PF13649">
    <property type="entry name" value="Methyltransf_25"/>
    <property type="match status" value="1"/>
</dbReference>
<dbReference type="Proteomes" id="UP000295632">
    <property type="component" value="Unassembled WGS sequence"/>
</dbReference>
<evidence type="ECO:0000313" key="4">
    <source>
        <dbReference type="EMBL" id="TDQ40310.1"/>
    </source>
</evidence>
<gene>
    <name evidence="4" type="ORF">EV213_10626</name>
</gene>
<dbReference type="Gene3D" id="3.40.50.150">
    <property type="entry name" value="Vaccinia Virus protein VP39"/>
    <property type="match status" value="1"/>
</dbReference>
<reference evidence="4 5" key="1">
    <citation type="submission" date="2019-03" db="EMBL/GenBank/DDBJ databases">
        <title>Genomic Encyclopedia of Type Strains, Phase IV (KMG-IV): sequencing the most valuable type-strain genomes for metagenomic binning, comparative biology and taxonomic classification.</title>
        <authorList>
            <person name="Goeker M."/>
        </authorList>
    </citation>
    <scope>NUCLEOTIDE SEQUENCE [LARGE SCALE GENOMIC DNA]</scope>
    <source>
        <strain evidence="4 5">DSM 28697</strain>
    </source>
</reference>
<evidence type="ECO:0000256" key="1">
    <source>
        <dbReference type="ARBA" id="ARBA00022603"/>
    </source>
</evidence>
<evidence type="ECO:0000259" key="3">
    <source>
        <dbReference type="Pfam" id="PF13649"/>
    </source>
</evidence>
<name>A0A4R6U1V3_9BACI</name>
<feature type="domain" description="Methyltransferase" evidence="3">
    <location>
        <begin position="164"/>
        <end position="258"/>
    </location>
</feature>
<accession>A0A4R6U1V3</accession>
<dbReference type="InterPro" id="IPR041698">
    <property type="entry name" value="Methyltransf_25"/>
</dbReference>
<dbReference type="EMBL" id="SNYJ01000006">
    <property type="protein sequence ID" value="TDQ40310.1"/>
    <property type="molecule type" value="Genomic_DNA"/>
</dbReference>